<proteinExistence type="predicted"/>
<dbReference type="EMBL" id="BAABDQ010000018">
    <property type="protein sequence ID" value="GAA3578443.1"/>
    <property type="molecule type" value="Genomic_DNA"/>
</dbReference>
<protein>
    <submittedName>
        <fullName evidence="1">Uncharacterized protein</fullName>
    </submittedName>
</protein>
<dbReference type="Proteomes" id="UP001500630">
    <property type="component" value="Unassembled WGS sequence"/>
</dbReference>
<comment type="caution">
    <text evidence="1">The sequence shown here is derived from an EMBL/GenBank/DDBJ whole genome shotgun (WGS) entry which is preliminary data.</text>
</comment>
<accession>A0ABP6YBL2</accession>
<reference evidence="2" key="1">
    <citation type="journal article" date="2019" name="Int. J. Syst. Evol. Microbiol.">
        <title>The Global Catalogue of Microorganisms (GCM) 10K type strain sequencing project: providing services to taxonomists for standard genome sequencing and annotation.</title>
        <authorList>
            <consortium name="The Broad Institute Genomics Platform"/>
            <consortium name="The Broad Institute Genome Sequencing Center for Infectious Disease"/>
            <person name="Wu L."/>
            <person name="Ma J."/>
        </authorList>
    </citation>
    <scope>NUCLEOTIDE SEQUENCE [LARGE SCALE GENOMIC DNA]</scope>
    <source>
        <strain evidence="2">JCM 17326</strain>
    </source>
</reference>
<evidence type="ECO:0000313" key="1">
    <source>
        <dbReference type="EMBL" id="GAA3578443.1"/>
    </source>
</evidence>
<organism evidence="1 2">
    <name type="scientific">Nonomuraea rosea</name>
    <dbReference type="NCBI Taxonomy" id="638574"/>
    <lineage>
        <taxon>Bacteria</taxon>
        <taxon>Bacillati</taxon>
        <taxon>Actinomycetota</taxon>
        <taxon>Actinomycetes</taxon>
        <taxon>Streptosporangiales</taxon>
        <taxon>Streptosporangiaceae</taxon>
        <taxon>Nonomuraea</taxon>
    </lineage>
</organism>
<name>A0ABP6YBL2_9ACTN</name>
<gene>
    <name evidence="1" type="ORF">GCM10022419_069880</name>
</gene>
<evidence type="ECO:0000313" key="2">
    <source>
        <dbReference type="Proteomes" id="UP001500630"/>
    </source>
</evidence>
<dbReference type="RefSeq" id="WP_345568535.1">
    <property type="nucleotide sequence ID" value="NZ_BAABDQ010000018.1"/>
</dbReference>
<sequence>MARIGLLSISDGRDFVARDLVDHMDGATNESMARQSTFEWPHAFTRLLGVEFEGFGDAAI</sequence>
<keyword evidence="2" id="KW-1185">Reference proteome</keyword>